<evidence type="ECO:0000313" key="2">
    <source>
        <dbReference type="Proteomes" id="UP000288758"/>
    </source>
</evidence>
<gene>
    <name evidence="1" type="ORF">EJ065_0068</name>
</gene>
<dbReference type="RefSeq" id="WP_128794146.1">
    <property type="nucleotide sequence ID" value="NZ_CP034669.1"/>
</dbReference>
<evidence type="ECO:0000313" key="1">
    <source>
        <dbReference type="EMBL" id="QAT81683.1"/>
    </source>
</evidence>
<dbReference type="EMBL" id="CP034669">
    <property type="protein sequence ID" value="QAT81683.1"/>
    <property type="molecule type" value="Genomic_DNA"/>
</dbReference>
<accession>A0A410RIK5</accession>
<reference evidence="1 2" key="1">
    <citation type="submission" date="2018-12" db="EMBL/GenBank/DDBJ databases">
        <title>Complete Genome Sequence of the Corallopyronin A producing Myxobacterium Corallococcus coralloides B035.</title>
        <authorList>
            <person name="Bouhired S.M."/>
            <person name="Rupp O."/>
            <person name="Blom J."/>
            <person name="Schaeberle T.F."/>
            <person name="Kehraus S."/>
            <person name="Schiefer A."/>
            <person name="Pfarr K."/>
            <person name="Goesmann A."/>
            <person name="Hoerauf A."/>
            <person name="Koenig G.M."/>
        </authorList>
    </citation>
    <scope>NUCLEOTIDE SEQUENCE [LARGE SCALE GENOMIC DNA]</scope>
    <source>
        <strain evidence="1 2">B035</strain>
    </source>
</reference>
<name>A0A410RIK5_CORCK</name>
<protein>
    <submittedName>
        <fullName evidence="1">Uncharacterized protein</fullName>
    </submittedName>
</protein>
<sequence length="182" mass="20687">MLKRIPWKENAVLSFRLSDDLFTLAQMRTNSLMEFFDVFRSSPDWAGTDLNKAPILFCAFAAENRFKSMVDQILPAGVVIPNARPVIRRMLSPIIESGGRYGADLVELDDSYESVKAQLIQGNLDAIKDRQIIHEHELTSMIGSPEKLRKRLLRWVETGVNWDDAKSFLFKDIPLPPPAGNR</sequence>
<dbReference type="AlphaFoldDB" id="A0A410RIK5"/>
<dbReference type="Proteomes" id="UP000288758">
    <property type="component" value="Chromosome"/>
</dbReference>
<organism evidence="1 2">
    <name type="scientific">Corallococcus coralloides</name>
    <name type="common">Myxococcus coralloides</name>
    <dbReference type="NCBI Taxonomy" id="184914"/>
    <lineage>
        <taxon>Bacteria</taxon>
        <taxon>Pseudomonadati</taxon>
        <taxon>Myxococcota</taxon>
        <taxon>Myxococcia</taxon>
        <taxon>Myxococcales</taxon>
        <taxon>Cystobacterineae</taxon>
        <taxon>Myxococcaceae</taxon>
        <taxon>Corallococcus</taxon>
    </lineage>
</organism>
<proteinExistence type="predicted"/>